<accession>A0AAV5T6U8</accession>
<keyword evidence="1" id="KW-0732">Signal</keyword>
<protein>
    <submittedName>
        <fullName evidence="2">Uncharacterized protein</fullName>
    </submittedName>
</protein>
<dbReference type="EMBL" id="BTSX01000003">
    <property type="protein sequence ID" value="GMS88269.1"/>
    <property type="molecule type" value="Genomic_DNA"/>
</dbReference>
<reference evidence="2" key="1">
    <citation type="submission" date="2023-10" db="EMBL/GenBank/DDBJ databases">
        <title>Genome assembly of Pristionchus species.</title>
        <authorList>
            <person name="Yoshida K."/>
            <person name="Sommer R.J."/>
        </authorList>
    </citation>
    <scope>NUCLEOTIDE SEQUENCE</scope>
    <source>
        <strain evidence="2">RS0144</strain>
    </source>
</reference>
<gene>
    <name evidence="2" type="ORF">PENTCL1PPCAC_10444</name>
</gene>
<sequence length="151" mass="17088">MMLFLLFVTLIACHAKVDEATNKKIDEIYPAVESLMGGVPEDFNDTDKQAFDQFIVDVVAGKLLTIDAELVKLKHRSSKAYDVLYPLAIYFKNGYEKLKNPEGRQFFVKELPAVTSEGIGFGTMISVAYNYYQLPDEATKEIGKAFHEMFE</sequence>
<dbReference type="Proteomes" id="UP001432027">
    <property type="component" value="Unassembled WGS sequence"/>
</dbReference>
<evidence type="ECO:0000313" key="3">
    <source>
        <dbReference type="Proteomes" id="UP001432027"/>
    </source>
</evidence>
<name>A0AAV5T6U8_9BILA</name>
<evidence type="ECO:0000313" key="2">
    <source>
        <dbReference type="EMBL" id="GMS88269.1"/>
    </source>
</evidence>
<feature type="chain" id="PRO_5043842878" evidence="1">
    <location>
        <begin position="16"/>
        <end position="151"/>
    </location>
</feature>
<evidence type="ECO:0000256" key="1">
    <source>
        <dbReference type="SAM" id="SignalP"/>
    </source>
</evidence>
<dbReference type="AlphaFoldDB" id="A0AAV5T6U8"/>
<feature type="signal peptide" evidence="1">
    <location>
        <begin position="1"/>
        <end position="15"/>
    </location>
</feature>
<comment type="caution">
    <text evidence="2">The sequence shown here is derived from an EMBL/GenBank/DDBJ whole genome shotgun (WGS) entry which is preliminary data.</text>
</comment>
<keyword evidence="3" id="KW-1185">Reference proteome</keyword>
<organism evidence="2 3">
    <name type="scientific">Pristionchus entomophagus</name>
    <dbReference type="NCBI Taxonomy" id="358040"/>
    <lineage>
        <taxon>Eukaryota</taxon>
        <taxon>Metazoa</taxon>
        <taxon>Ecdysozoa</taxon>
        <taxon>Nematoda</taxon>
        <taxon>Chromadorea</taxon>
        <taxon>Rhabditida</taxon>
        <taxon>Rhabditina</taxon>
        <taxon>Diplogasteromorpha</taxon>
        <taxon>Diplogasteroidea</taxon>
        <taxon>Neodiplogasteridae</taxon>
        <taxon>Pristionchus</taxon>
    </lineage>
</organism>
<proteinExistence type="predicted"/>